<dbReference type="EMBL" id="CAFBNV010000077">
    <property type="protein sequence ID" value="CAB4966690.1"/>
    <property type="molecule type" value="Genomic_DNA"/>
</dbReference>
<proteinExistence type="predicted"/>
<dbReference type="EMBL" id="CAEZTE010000050">
    <property type="protein sequence ID" value="CAB4566355.1"/>
    <property type="molecule type" value="Genomic_DNA"/>
</dbReference>
<name>A0A6J6HRM0_9ZZZZ</name>
<dbReference type="EMBL" id="CAEZVA010000046">
    <property type="protein sequence ID" value="CAB4616641.1"/>
    <property type="molecule type" value="Genomic_DNA"/>
</dbReference>
<evidence type="ECO:0000313" key="1">
    <source>
        <dbReference type="EMBL" id="CAB4566355.1"/>
    </source>
</evidence>
<evidence type="ECO:0000313" key="4">
    <source>
        <dbReference type="EMBL" id="CAB4966690.1"/>
    </source>
</evidence>
<protein>
    <submittedName>
        <fullName evidence="2">Unannotated protein</fullName>
    </submittedName>
</protein>
<organism evidence="2">
    <name type="scientific">freshwater metagenome</name>
    <dbReference type="NCBI Taxonomy" id="449393"/>
    <lineage>
        <taxon>unclassified sequences</taxon>
        <taxon>metagenomes</taxon>
        <taxon>ecological metagenomes</taxon>
    </lineage>
</organism>
<evidence type="ECO:0000313" key="2">
    <source>
        <dbReference type="EMBL" id="CAB4616641.1"/>
    </source>
</evidence>
<dbReference type="EMBL" id="CAEZVR010000016">
    <property type="protein sequence ID" value="CAB4629944.1"/>
    <property type="molecule type" value="Genomic_DNA"/>
</dbReference>
<sequence length="360" mass="39507">MICLALLAPIIALSIPTTATAAVKAGAKCQKVGVKSVVGAKTFTCIKAGKKLVWNKGVRVVAVIPKAPTSFDDLVQNYEGIAYAAWSKSNAAITAATDVAPLFKALTGPNTTLAFKNPASAYDLVARLYSGYKSTSAMTVLSFSYDDREWAQEQMKQLQPKSTWQWITETACATRAKCWGGGMFSDEKANGLLVITTEVLDNNHLSGTLDAHEYLHAIQQNQMGRPTVWPEPSDWPPAWYREGQATFAQNASIYYQSFDLYLKNRKSISTELYRDSTITSEWIQEFFVTNQPSSWFNYDLGAMLVEGLTALKGPGSTMEIWKLMGTGSSFESAFEKVYGISFTKALPIMSKAIALELGRS</sequence>
<evidence type="ECO:0000313" key="3">
    <source>
        <dbReference type="EMBL" id="CAB4629944.1"/>
    </source>
</evidence>
<dbReference type="AlphaFoldDB" id="A0A6J6HRM0"/>
<gene>
    <name evidence="1" type="ORF">UFOPK1599_00858</name>
    <name evidence="2" type="ORF">UFOPK1894_00669</name>
    <name evidence="3" type="ORF">UFOPK2139_00162</name>
    <name evidence="4" type="ORF">UFOPK3883_00864</name>
</gene>
<reference evidence="2" key="1">
    <citation type="submission" date="2020-05" db="EMBL/GenBank/DDBJ databases">
        <authorList>
            <person name="Chiriac C."/>
            <person name="Salcher M."/>
            <person name="Ghai R."/>
            <person name="Kavagutti S V."/>
        </authorList>
    </citation>
    <scope>NUCLEOTIDE SEQUENCE</scope>
</reference>
<accession>A0A6J6HRM0</accession>